<keyword evidence="2" id="KW-1185">Reference proteome</keyword>
<feature type="non-terminal residue" evidence="1">
    <location>
        <position position="1"/>
    </location>
</feature>
<dbReference type="EMBL" id="CVQH01021801">
    <property type="protein sequence ID" value="CRK31578.1"/>
    <property type="molecule type" value="Genomic_DNA"/>
</dbReference>
<proteinExistence type="predicted"/>
<dbReference type="AlphaFoldDB" id="A0A0G4MBC4"/>
<gene>
    <name evidence="1" type="ORF">BN1708_018777</name>
</gene>
<organism evidence="1 2">
    <name type="scientific">Verticillium longisporum</name>
    <name type="common">Verticillium dahliae var. longisporum</name>
    <dbReference type="NCBI Taxonomy" id="100787"/>
    <lineage>
        <taxon>Eukaryota</taxon>
        <taxon>Fungi</taxon>
        <taxon>Dikarya</taxon>
        <taxon>Ascomycota</taxon>
        <taxon>Pezizomycotina</taxon>
        <taxon>Sordariomycetes</taxon>
        <taxon>Hypocreomycetidae</taxon>
        <taxon>Glomerellales</taxon>
        <taxon>Plectosphaerellaceae</taxon>
        <taxon>Verticillium</taxon>
    </lineage>
</organism>
<evidence type="ECO:0000313" key="2">
    <source>
        <dbReference type="Proteomes" id="UP000044602"/>
    </source>
</evidence>
<evidence type="ECO:0000313" key="1">
    <source>
        <dbReference type="EMBL" id="CRK31578.1"/>
    </source>
</evidence>
<accession>A0A0G4MBC4</accession>
<protein>
    <submittedName>
        <fullName evidence="1">Uncharacterized protein</fullName>
    </submittedName>
</protein>
<sequence length="121" mass="14046">LRLAPHQHYPPDVRRPRCPASHLQARPFADHVPLHLWLHLQDGRYRGRRHRAPGHLLLVLRPALPCAAPHALRQDACRQDRDPQGQRLAPQHRLGRCRCHAGRQALPSQVHSCHSRRHPLW</sequence>
<reference evidence="1 2" key="1">
    <citation type="submission" date="2015-05" db="EMBL/GenBank/DDBJ databases">
        <authorList>
            <person name="Wang D.B."/>
            <person name="Wang M."/>
        </authorList>
    </citation>
    <scope>NUCLEOTIDE SEQUENCE [LARGE SCALE GENOMIC DNA]</scope>
    <source>
        <strain evidence="1">VL1</strain>
    </source>
</reference>
<dbReference type="Proteomes" id="UP000044602">
    <property type="component" value="Unassembled WGS sequence"/>
</dbReference>
<name>A0A0G4MBC4_VERLO</name>